<keyword evidence="1" id="KW-0812">Transmembrane</keyword>
<proteinExistence type="predicted"/>
<keyword evidence="3" id="KW-1185">Reference proteome</keyword>
<reference evidence="2" key="1">
    <citation type="journal article" date="2020" name="Fungal Divers.">
        <title>Resolving the Mortierellaceae phylogeny through synthesis of multi-gene phylogenetics and phylogenomics.</title>
        <authorList>
            <person name="Vandepol N."/>
            <person name="Liber J."/>
            <person name="Desiro A."/>
            <person name="Na H."/>
            <person name="Kennedy M."/>
            <person name="Barry K."/>
            <person name="Grigoriev I.V."/>
            <person name="Miller A.N."/>
            <person name="O'Donnell K."/>
            <person name="Stajich J.E."/>
            <person name="Bonito G."/>
        </authorList>
    </citation>
    <scope>NUCLEOTIDE SEQUENCE</scope>
    <source>
        <strain evidence="2">MES-2147</strain>
    </source>
</reference>
<sequence length="172" mass="19369">MMLCDWTRNAANCRDADFTGNMLISSSVFHLITGLFGVWLLVYRNRGFNRKIFTELFMIVGTGIRPKPMDCLVFFITIASFVKIPANMVLIFDLLSDAYCLRVALEQLYWLFVAFAISTYFVGLLYAMPVTTREGVFAVYQPESAFGSKPLSPIHVLTPTTVQKNVILIMGA</sequence>
<dbReference type="Proteomes" id="UP000749646">
    <property type="component" value="Unassembled WGS sequence"/>
</dbReference>
<protein>
    <submittedName>
        <fullName evidence="2">Uncharacterized protein</fullName>
    </submittedName>
</protein>
<accession>A0A9P6LTC7</accession>
<gene>
    <name evidence="2" type="ORF">BGZ65_012059</name>
</gene>
<comment type="caution">
    <text evidence="2">The sequence shown here is derived from an EMBL/GenBank/DDBJ whole genome shotgun (WGS) entry which is preliminary data.</text>
</comment>
<evidence type="ECO:0000313" key="3">
    <source>
        <dbReference type="Proteomes" id="UP000749646"/>
    </source>
</evidence>
<feature type="transmembrane region" description="Helical" evidence="1">
    <location>
        <begin position="72"/>
        <end position="95"/>
    </location>
</feature>
<organism evidence="2 3">
    <name type="scientific">Modicella reniformis</name>
    <dbReference type="NCBI Taxonomy" id="1440133"/>
    <lineage>
        <taxon>Eukaryota</taxon>
        <taxon>Fungi</taxon>
        <taxon>Fungi incertae sedis</taxon>
        <taxon>Mucoromycota</taxon>
        <taxon>Mortierellomycotina</taxon>
        <taxon>Mortierellomycetes</taxon>
        <taxon>Mortierellales</taxon>
        <taxon>Mortierellaceae</taxon>
        <taxon>Modicella</taxon>
    </lineage>
</organism>
<dbReference type="EMBL" id="JAAAHW010009573">
    <property type="protein sequence ID" value="KAF9938858.1"/>
    <property type="molecule type" value="Genomic_DNA"/>
</dbReference>
<name>A0A9P6LTC7_9FUNG</name>
<keyword evidence="1" id="KW-0472">Membrane</keyword>
<keyword evidence="1" id="KW-1133">Transmembrane helix</keyword>
<feature type="transmembrane region" description="Helical" evidence="1">
    <location>
        <begin position="107"/>
        <end position="127"/>
    </location>
</feature>
<feature type="transmembrane region" description="Helical" evidence="1">
    <location>
        <begin position="22"/>
        <end position="43"/>
    </location>
</feature>
<dbReference type="OrthoDB" id="2131431at2759"/>
<evidence type="ECO:0000313" key="2">
    <source>
        <dbReference type="EMBL" id="KAF9938858.1"/>
    </source>
</evidence>
<feature type="non-terminal residue" evidence="2">
    <location>
        <position position="172"/>
    </location>
</feature>
<dbReference type="AlphaFoldDB" id="A0A9P6LTC7"/>
<evidence type="ECO:0000256" key="1">
    <source>
        <dbReference type="SAM" id="Phobius"/>
    </source>
</evidence>